<keyword evidence="3" id="KW-1185">Reference proteome</keyword>
<dbReference type="GO" id="GO:0000723">
    <property type="term" value="P:telomere maintenance"/>
    <property type="evidence" value="ECO:0007669"/>
    <property type="project" value="InterPro"/>
</dbReference>
<dbReference type="InterPro" id="IPR029491">
    <property type="entry name" value="Helicase_HTH"/>
</dbReference>
<dbReference type="SUPFAM" id="SSF52540">
    <property type="entry name" value="P-loop containing nucleoside triphosphate hydrolases"/>
    <property type="match status" value="2"/>
</dbReference>
<keyword evidence="2" id="KW-0378">Hydrolase</keyword>
<dbReference type="InterPro" id="IPR003593">
    <property type="entry name" value="AAA+_ATPase"/>
</dbReference>
<evidence type="ECO:0000313" key="2">
    <source>
        <dbReference type="EMBL" id="AYD48777.1"/>
    </source>
</evidence>
<dbReference type="InterPro" id="IPR051055">
    <property type="entry name" value="PIF1_helicase"/>
</dbReference>
<dbReference type="Proteomes" id="UP000266118">
    <property type="component" value="Chromosome"/>
</dbReference>
<organism evidence="2 3">
    <name type="scientific">Arachidicoccus soli</name>
    <dbReference type="NCBI Taxonomy" id="2341117"/>
    <lineage>
        <taxon>Bacteria</taxon>
        <taxon>Pseudomonadati</taxon>
        <taxon>Bacteroidota</taxon>
        <taxon>Chitinophagia</taxon>
        <taxon>Chitinophagales</taxon>
        <taxon>Chitinophagaceae</taxon>
        <taxon>Arachidicoccus</taxon>
    </lineage>
</organism>
<accession>A0A386HS69</accession>
<dbReference type="GO" id="GO:0003678">
    <property type="term" value="F:DNA helicase activity"/>
    <property type="evidence" value="ECO:0007669"/>
    <property type="project" value="InterPro"/>
</dbReference>
<sequence>MELNDEENKLFAQAVSFVNYTNQNLFITGKAGTGKTTFLKYIKENCYKKLAVVAPTGVAAINAGGVTIHSFFQLPFGVYISGLRSFWGEAENQQVFNKQQLLSKLRLGKAKLDLIRELELLIIDEVSMVRADLLDAMDDVLRHVRHKPHTPFGGVQMIFIGDLFQLPPVVRQDEMRLLSEYYKSPFFFDAQALKDFPPLYLELKKIYRQSNESFIQLLNHVRNNQVSENDLQVLNSFYNPDFSSEKEANFITLTSHNAIADRINQQALKNLPGKLYSFEGIVERDFPERAFPADKVLQLKVGAQIMFIKNDKGEDRKFYNGKIGVIDSINSSKEIKIRFQEEDNLLELKLEKWQNIKYNYDNETDKIEEEELGTFSQFPIRLAWAITIHKSQGLTFDKAVIDAGASFAAGQVYVALSRLRSLDGLVLRSRIYPSAISTNQDVLDFSSQEIKEDSLDGILEEEQKEFVCQSIINAFDWEKLRTLMAEYIEENETKLFQEKEDFVTRIKDSFHKINKQADTAGAFVKQLDGLMYSAKKEGYESLHNRANTACEWFLNALEKEIIAPLKMQMLELKALKRTGKLQTQLLQLLIPFERKKQQLQQIISITTAMCQSKNVSDWLQSIRNINQPTEVIVEEKLLPLRKLPKGTTKHISLELHQQRKSIEEIAKERNLAKGTIEGHLATFIETGEVDISVFVSQKELQLLSAFLEKQPNESSSEIRNAFDEKFSYAQIKAVMAYRELIKKTNKF</sequence>
<dbReference type="Pfam" id="PF05970">
    <property type="entry name" value="PIF1"/>
    <property type="match status" value="1"/>
</dbReference>
<keyword evidence="2" id="KW-0347">Helicase</keyword>
<keyword evidence="2" id="KW-0547">Nucleotide-binding</keyword>
<dbReference type="OrthoDB" id="9763659at2"/>
<evidence type="ECO:0000313" key="3">
    <source>
        <dbReference type="Proteomes" id="UP000266118"/>
    </source>
</evidence>
<evidence type="ECO:0000259" key="1">
    <source>
        <dbReference type="SMART" id="SM00382"/>
    </source>
</evidence>
<dbReference type="CDD" id="cd18809">
    <property type="entry name" value="SF1_C_RecD"/>
    <property type="match status" value="1"/>
</dbReference>
<dbReference type="InterPro" id="IPR027417">
    <property type="entry name" value="P-loop_NTPase"/>
</dbReference>
<dbReference type="EMBL" id="CP032489">
    <property type="protein sequence ID" value="AYD48777.1"/>
    <property type="molecule type" value="Genomic_DNA"/>
</dbReference>
<dbReference type="PANTHER" id="PTHR47642">
    <property type="entry name" value="ATP-DEPENDENT DNA HELICASE"/>
    <property type="match status" value="1"/>
</dbReference>
<keyword evidence="2" id="KW-0067">ATP-binding</keyword>
<dbReference type="InterPro" id="IPR010285">
    <property type="entry name" value="DNA_helicase_pif1-like_DEAD"/>
</dbReference>
<dbReference type="AlphaFoldDB" id="A0A386HS69"/>
<dbReference type="GO" id="GO:0006281">
    <property type="term" value="P:DNA repair"/>
    <property type="evidence" value="ECO:0007669"/>
    <property type="project" value="InterPro"/>
</dbReference>
<name>A0A386HS69_9BACT</name>
<feature type="domain" description="AAA+ ATPase" evidence="1">
    <location>
        <begin position="21"/>
        <end position="186"/>
    </location>
</feature>
<gene>
    <name evidence="2" type="ORF">D6B99_14885</name>
</gene>
<proteinExistence type="predicted"/>
<dbReference type="KEGG" id="ark:D6B99_14885"/>
<protein>
    <submittedName>
        <fullName evidence="2">Helicase</fullName>
    </submittedName>
</protein>
<dbReference type="SMART" id="SM00382">
    <property type="entry name" value="AAA"/>
    <property type="match status" value="1"/>
</dbReference>
<dbReference type="Pfam" id="PF14493">
    <property type="entry name" value="HTH_40"/>
    <property type="match status" value="1"/>
</dbReference>
<dbReference type="RefSeq" id="WP_119989852.1">
    <property type="nucleotide sequence ID" value="NZ_CP032489.1"/>
</dbReference>
<dbReference type="FunFam" id="3.40.50.300:FF:001498">
    <property type="entry name" value="ATP-dependent DNA helicase"/>
    <property type="match status" value="1"/>
</dbReference>
<dbReference type="Gene3D" id="3.40.50.300">
    <property type="entry name" value="P-loop containing nucleotide triphosphate hydrolases"/>
    <property type="match status" value="2"/>
</dbReference>
<reference evidence="2 3" key="1">
    <citation type="submission" date="2018-09" db="EMBL/GenBank/DDBJ databases">
        <title>Arachidicoccus sp. nov., a bacterium isolated from soil.</title>
        <authorList>
            <person name="Weon H.-Y."/>
            <person name="Kwon S.-W."/>
            <person name="Lee S.A."/>
        </authorList>
    </citation>
    <scope>NUCLEOTIDE SEQUENCE [LARGE SCALE GENOMIC DNA]</scope>
    <source>
        <strain evidence="2 3">KIS59-12</strain>
    </source>
</reference>
<dbReference type="PANTHER" id="PTHR47642:SF5">
    <property type="entry name" value="ATP-DEPENDENT DNA HELICASE"/>
    <property type="match status" value="1"/>
</dbReference>